<dbReference type="EMBL" id="JXXR01000001">
    <property type="protein sequence ID" value="KJY78131.1"/>
    <property type="molecule type" value="Genomic_DNA"/>
</dbReference>
<evidence type="ECO:0000256" key="3">
    <source>
        <dbReference type="ARBA" id="ARBA00023163"/>
    </source>
</evidence>
<dbReference type="Gene3D" id="1.10.10.60">
    <property type="entry name" value="Homeodomain-like"/>
    <property type="match status" value="1"/>
</dbReference>
<dbReference type="GO" id="GO:0005829">
    <property type="term" value="C:cytosol"/>
    <property type="evidence" value="ECO:0007669"/>
    <property type="project" value="TreeGrafter"/>
</dbReference>
<proteinExistence type="predicted"/>
<dbReference type="SMART" id="SM00342">
    <property type="entry name" value="HTH_ARAC"/>
    <property type="match status" value="1"/>
</dbReference>
<dbReference type="SUPFAM" id="SSF46689">
    <property type="entry name" value="Homeodomain-like"/>
    <property type="match status" value="1"/>
</dbReference>
<evidence type="ECO:0000256" key="2">
    <source>
        <dbReference type="ARBA" id="ARBA00023125"/>
    </source>
</evidence>
<protein>
    <submittedName>
        <fullName evidence="4">AraC family transcriptional regulator</fullName>
    </submittedName>
</protein>
<name>A0A837GGN3_9VIBR</name>
<comment type="caution">
    <text evidence="4">The sequence shown here is derived from an EMBL/GenBank/DDBJ whole genome shotgun (WGS) entry which is preliminary data.</text>
</comment>
<dbReference type="PANTHER" id="PTHR47894:SF4">
    <property type="entry name" value="HTH-TYPE TRANSCRIPTIONAL REGULATOR GADX"/>
    <property type="match status" value="1"/>
</dbReference>
<dbReference type="PROSITE" id="PS01124">
    <property type="entry name" value="HTH_ARAC_FAMILY_2"/>
    <property type="match status" value="1"/>
</dbReference>
<dbReference type="Pfam" id="PF12833">
    <property type="entry name" value="HTH_18"/>
    <property type="match status" value="1"/>
</dbReference>
<keyword evidence="3" id="KW-0804">Transcription</keyword>
<dbReference type="InterPro" id="IPR018060">
    <property type="entry name" value="HTH_AraC"/>
</dbReference>
<dbReference type="InterPro" id="IPR009057">
    <property type="entry name" value="Homeodomain-like_sf"/>
</dbReference>
<dbReference type="AlphaFoldDB" id="A0A837GGN3"/>
<organism evidence="4">
    <name type="scientific">Vibrio coralliilyticus</name>
    <dbReference type="NCBI Taxonomy" id="190893"/>
    <lineage>
        <taxon>Bacteria</taxon>
        <taxon>Pseudomonadati</taxon>
        <taxon>Pseudomonadota</taxon>
        <taxon>Gammaproteobacteria</taxon>
        <taxon>Vibrionales</taxon>
        <taxon>Vibrionaceae</taxon>
        <taxon>Vibrio</taxon>
    </lineage>
</organism>
<accession>A0A837GGN3</accession>
<keyword evidence="2" id="KW-0238">DNA-binding</keyword>
<gene>
    <name evidence="4" type="ORF">TW71_03660</name>
</gene>
<evidence type="ECO:0000313" key="4">
    <source>
        <dbReference type="EMBL" id="KJY78131.1"/>
    </source>
</evidence>
<evidence type="ECO:0000256" key="1">
    <source>
        <dbReference type="ARBA" id="ARBA00023015"/>
    </source>
</evidence>
<keyword evidence="1" id="KW-0805">Transcription regulation</keyword>
<dbReference type="GO" id="GO:0003700">
    <property type="term" value="F:DNA-binding transcription factor activity"/>
    <property type="evidence" value="ECO:0007669"/>
    <property type="project" value="InterPro"/>
</dbReference>
<reference evidence="4" key="1">
    <citation type="journal article" date="2015" name="BMC Genomics">
        <title>Genome mining reveals unlocked bioactive potential of marine Gram-negative bacteria.</title>
        <authorList>
            <person name="Machado H."/>
            <person name="Sonnenschein E.C."/>
            <person name="Melchiorsen J."/>
            <person name="Gram L."/>
        </authorList>
    </citation>
    <scope>NUCLEOTIDE SEQUENCE</scope>
    <source>
        <strain evidence="4">S2052</strain>
    </source>
</reference>
<dbReference type="PANTHER" id="PTHR47894">
    <property type="entry name" value="HTH-TYPE TRANSCRIPTIONAL REGULATOR GADX"/>
    <property type="match status" value="1"/>
</dbReference>
<dbReference type="RefSeq" id="WP_045984984.1">
    <property type="nucleotide sequence ID" value="NZ_CP063051.1"/>
</dbReference>
<dbReference type="GO" id="GO:0000976">
    <property type="term" value="F:transcription cis-regulatory region binding"/>
    <property type="evidence" value="ECO:0007669"/>
    <property type="project" value="TreeGrafter"/>
</dbReference>
<sequence>MAHQFQINEFRAQHLQALRNVTIHSPSIIQILSGNKRLFWQEESVTLTPDSLILCSAASSWNFANLPQKGPFLSRVFSFHYFPSQDMLDLSESAALSSSPSYYLVDKPIRDTLNTLATVNLKAMSPSTQQYWLMPLYQQLAEQGALHKIFRSSKASLTKTITQYLSIAPADEHSLEGVADHFGMSRATLIRKLKLEGSQYRQLLAQVRLSHALQLMQKHQYDGYQLAQMCGYQSEERFRQRFRERFGVTPREYQRTIGNEH</sequence>